<evidence type="ECO:0000256" key="7">
    <source>
        <dbReference type="ARBA" id="ARBA00022842"/>
    </source>
</evidence>
<dbReference type="Pfam" id="PF00365">
    <property type="entry name" value="PFK"/>
    <property type="match status" value="1"/>
</dbReference>
<dbReference type="OrthoDB" id="9802503at2"/>
<dbReference type="GO" id="GO:0047334">
    <property type="term" value="F:diphosphate-fructose-6-phosphate 1-phosphotransferase activity"/>
    <property type="evidence" value="ECO:0007669"/>
    <property type="project" value="UniProtKB-EC"/>
</dbReference>
<keyword evidence="13" id="KW-1185">Reference proteome</keyword>
<evidence type="ECO:0000256" key="5">
    <source>
        <dbReference type="ARBA" id="ARBA00022723"/>
    </source>
</evidence>
<evidence type="ECO:0000313" key="12">
    <source>
        <dbReference type="EMBL" id="QDT38016.1"/>
    </source>
</evidence>
<evidence type="ECO:0000256" key="10">
    <source>
        <dbReference type="ARBA" id="ARBA00048072"/>
    </source>
</evidence>
<keyword evidence="3" id="KW-0963">Cytoplasm</keyword>
<dbReference type="UniPathway" id="UPA00109">
    <property type="reaction ID" value="UER00182"/>
</dbReference>
<comment type="similarity">
    <text evidence="9">Belongs to the phosphofructokinase type A (PFKA) family.</text>
</comment>
<keyword evidence="7" id="KW-0460">Magnesium</keyword>
<dbReference type="GO" id="GO:0003872">
    <property type="term" value="F:6-phosphofructokinase activity"/>
    <property type="evidence" value="ECO:0007669"/>
    <property type="project" value="UniProtKB-EC"/>
</dbReference>
<dbReference type="GO" id="GO:0005829">
    <property type="term" value="C:cytosol"/>
    <property type="evidence" value="ECO:0007669"/>
    <property type="project" value="TreeGrafter"/>
</dbReference>
<dbReference type="Gene3D" id="3.40.50.450">
    <property type="match status" value="1"/>
</dbReference>
<keyword evidence="8" id="KW-0324">Glycolysis</keyword>
<dbReference type="RefSeq" id="WP_145364080.1">
    <property type="nucleotide sequence ID" value="NZ_CP036268.1"/>
</dbReference>
<evidence type="ECO:0000256" key="8">
    <source>
        <dbReference type="ARBA" id="ARBA00023152"/>
    </source>
</evidence>
<comment type="catalytic activity">
    <reaction evidence="10">
        <text>beta-D-fructose 6-phosphate + diphosphate = beta-D-fructose 1,6-bisphosphate + phosphate + H(+)</text>
        <dbReference type="Rhea" id="RHEA:13613"/>
        <dbReference type="ChEBI" id="CHEBI:15378"/>
        <dbReference type="ChEBI" id="CHEBI:32966"/>
        <dbReference type="ChEBI" id="CHEBI:33019"/>
        <dbReference type="ChEBI" id="CHEBI:43474"/>
        <dbReference type="ChEBI" id="CHEBI:57634"/>
        <dbReference type="EC" id="2.7.1.90"/>
    </reaction>
</comment>
<evidence type="ECO:0000256" key="4">
    <source>
        <dbReference type="ARBA" id="ARBA00022679"/>
    </source>
</evidence>
<comment type="cofactor">
    <cofactor evidence="1">
        <name>Mg(2+)</name>
        <dbReference type="ChEBI" id="CHEBI:18420"/>
    </cofactor>
</comment>
<dbReference type="InterPro" id="IPR022953">
    <property type="entry name" value="ATP_PFK"/>
</dbReference>
<sequence length="451" mass="48825">MSSDSKSTSLAPPTAPETDIRRVALLFSGGPAPGANAVISTAANAFLRSGVDAIGIKHGYSQLMEFGPDNPMQEGRDYMRFDLPGLEGARITGGIMIGTARANPGKQISDPAHLQDAERTAPMKTVYEALCSLEVDALVSIGGDDTLKTANKFAMFQEHLPAGSKPIKVVHVPKTIDNDYAGIDFTFGYFTAVEVLADEIRNLAEDAASDRSYFLVETMGRSAGWLAYGAAIAGGASLVISVEDIVGDYETTETVDENGESRQRKIMDIDAVVQRIVATMMARQKEDGKEYGVICVAEGLAELLSADSLKDVPRDAHGHISISQINLSRILSERVEEAYREATGIKKRVKPLQLGYESRCSPPHAFDVMLGSQLGVGAYRALVEERRTSVMVSVAGQLDLHYVPFAELVDPKTLVTVVRFIKTDCDFHKLARFLESHNAADNVPEDVLSNR</sequence>
<dbReference type="PIRSF" id="PIRSF036482">
    <property type="entry name" value="PPi_PFK_TM0289"/>
    <property type="match status" value="1"/>
</dbReference>
<evidence type="ECO:0000256" key="1">
    <source>
        <dbReference type="ARBA" id="ARBA00001946"/>
    </source>
</evidence>
<dbReference type="KEGG" id="svp:Pan189_24000"/>
<organism evidence="12 13">
    <name type="scientific">Stratiformator vulcanicus</name>
    <dbReference type="NCBI Taxonomy" id="2527980"/>
    <lineage>
        <taxon>Bacteria</taxon>
        <taxon>Pseudomonadati</taxon>
        <taxon>Planctomycetota</taxon>
        <taxon>Planctomycetia</taxon>
        <taxon>Planctomycetales</taxon>
        <taxon>Planctomycetaceae</taxon>
        <taxon>Stratiformator</taxon>
    </lineage>
</organism>
<comment type="function">
    <text evidence="2">Catalyzes the phosphorylation of D-fructose 6-phosphate, the first committing step of glycolysis. Uses inorganic phosphate (PPi) as phosphoryl donor instead of ATP like common ATP-dependent phosphofructokinases (ATP-PFKs), which renders the reaction reversible, and can thus function both in glycolysis and gluconeogenesis. Consistently, PPi-PFK can replace the enzymes of both the forward (ATP-PFK) and reverse (fructose-bisphosphatase (FBPase)) reactions.</text>
</comment>
<evidence type="ECO:0000313" key="13">
    <source>
        <dbReference type="Proteomes" id="UP000317318"/>
    </source>
</evidence>
<dbReference type="SUPFAM" id="SSF53784">
    <property type="entry name" value="Phosphofructokinase"/>
    <property type="match status" value="1"/>
</dbReference>
<dbReference type="PANTHER" id="PTHR43650">
    <property type="entry name" value="PYROPHOSPHATE--FRUCTOSE 6-PHOSPHATE 1-PHOSPHOTRANSFERASE"/>
    <property type="match status" value="1"/>
</dbReference>
<evidence type="ECO:0000256" key="3">
    <source>
        <dbReference type="ARBA" id="ARBA00022490"/>
    </source>
</evidence>
<evidence type="ECO:0000256" key="9">
    <source>
        <dbReference type="ARBA" id="ARBA00038478"/>
    </source>
</evidence>
<gene>
    <name evidence="12" type="primary">pfkA1</name>
    <name evidence="12" type="ORF">Pan189_24000</name>
</gene>
<dbReference type="InterPro" id="IPR011403">
    <property type="entry name" value="PPi-PFK_TM0289"/>
</dbReference>
<evidence type="ECO:0000256" key="6">
    <source>
        <dbReference type="ARBA" id="ARBA00022777"/>
    </source>
</evidence>
<evidence type="ECO:0000256" key="2">
    <source>
        <dbReference type="ARBA" id="ARBA00003138"/>
    </source>
</evidence>
<proteinExistence type="inferred from homology"/>
<evidence type="ECO:0000259" key="11">
    <source>
        <dbReference type="Pfam" id="PF00365"/>
    </source>
</evidence>
<keyword evidence="5" id="KW-0479">Metal-binding</keyword>
<dbReference type="EC" id="2.7.1.11" evidence="12"/>
<dbReference type="PRINTS" id="PR00476">
    <property type="entry name" value="PHFRCTKINASE"/>
</dbReference>
<reference evidence="12 13" key="1">
    <citation type="submission" date="2019-02" db="EMBL/GenBank/DDBJ databases">
        <title>Deep-cultivation of Planctomycetes and their phenomic and genomic characterization uncovers novel biology.</title>
        <authorList>
            <person name="Wiegand S."/>
            <person name="Jogler M."/>
            <person name="Boedeker C."/>
            <person name="Pinto D."/>
            <person name="Vollmers J."/>
            <person name="Rivas-Marin E."/>
            <person name="Kohn T."/>
            <person name="Peeters S.H."/>
            <person name="Heuer A."/>
            <person name="Rast P."/>
            <person name="Oberbeckmann S."/>
            <person name="Bunk B."/>
            <person name="Jeske O."/>
            <person name="Meyerdierks A."/>
            <person name="Storesund J.E."/>
            <person name="Kallscheuer N."/>
            <person name="Luecker S."/>
            <person name="Lage O.M."/>
            <person name="Pohl T."/>
            <person name="Merkel B.J."/>
            <person name="Hornburger P."/>
            <person name="Mueller R.-W."/>
            <person name="Bruemmer F."/>
            <person name="Labrenz M."/>
            <person name="Spormann A.M."/>
            <person name="Op den Camp H."/>
            <person name="Overmann J."/>
            <person name="Amann R."/>
            <person name="Jetten M.S.M."/>
            <person name="Mascher T."/>
            <person name="Medema M.H."/>
            <person name="Devos D.P."/>
            <person name="Kaster A.-K."/>
            <person name="Ovreas L."/>
            <person name="Rohde M."/>
            <person name="Galperin M.Y."/>
            <person name="Jogler C."/>
        </authorList>
    </citation>
    <scope>NUCLEOTIDE SEQUENCE [LARGE SCALE GENOMIC DNA]</scope>
    <source>
        <strain evidence="12 13">Pan189</strain>
    </source>
</reference>
<dbReference type="GO" id="GO:0009749">
    <property type="term" value="P:response to glucose"/>
    <property type="evidence" value="ECO:0007669"/>
    <property type="project" value="TreeGrafter"/>
</dbReference>
<dbReference type="AlphaFoldDB" id="A0A517R2B1"/>
<feature type="domain" description="Phosphofructokinase" evidence="11">
    <location>
        <begin position="22"/>
        <end position="381"/>
    </location>
</feature>
<dbReference type="Proteomes" id="UP000317318">
    <property type="component" value="Chromosome"/>
</dbReference>
<dbReference type="GO" id="GO:0046872">
    <property type="term" value="F:metal ion binding"/>
    <property type="evidence" value="ECO:0007669"/>
    <property type="project" value="UniProtKB-KW"/>
</dbReference>
<name>A0A517R2B1_9PLAN</name>
<keyword evidence="6 12" id="KW-0418">Kinase</keyword>
<protein>
    <submittedName>
        <fullName evidence="12">6-phosphofructokinase 1</fullName>
        <ecNumber evidence="12">2.7.1.11</ecNumber>
    </submittedName>
</protein>
<dbReference type="InterPro" id="IPR035966">
    <property type="entry name" value="PKF_sf"/>
</dbReference>
<dbReference type="Gene3D" id="3.40.50.460">
    <property type="entry name" value="Phosphofructokinase domain"/>
    <property type="match status" value="1"/>
</dbReference>
<accession>A0A517R2B1</accession>
<dbReference type="PANTHER" id="PTHR43650:SF1">
    <property type="entry name" value="PYROPHOSPHATE--FRUCTOSE 6-PHOSPHATE 1-PHOSPHOTRANSFERASE SUBUNIT BETA 2"/>
    <property type="match status" value="1"/>
</dbReference>
<keyword evidence="4 12" id="KW-0808">Transferase</keyword>
<dbReference type="GO" id="GO:0006002">
    <property type="term" value="P:fructose 6-phosphate metabolic process"/>
    <property type="evidence" value="ECO:0007669"/>
    <property type="project" value="InterPro"/>
</dbReference>
<dbReference type="InterPro" id="IPR000023">
    <property type="entry name" value="Phosphofructokinase_dom"/>
</dbReference>
<dbReference type="EMBL" id="CP036268">
    <property type="protein sequence ID" value="QDT38016.1"/>
    <property type="molecule type" value="Genomic_DNA"/>
</dbReference>